<name>A0A815VBW8_9BILA</name>
<proteinExistence type="predicted"/>
<evidence type="ECO:0000313" key="2">
    <source>
        <dbReference type="EMBL" id="CAF1533826.1"/>
    </source>
</evidence>
<dbReference type="Proteomes" id="UP000681722">
    <property type="component" value="Unassembled WGS sequence"/>
</dbReference>
<evidence type="ECO:0000313" key="3">
    <source>
        <dbReference type="EMBL" id="CAF4393461.1"/>
    </source>
</evidence>
<keyword evidence="1" id="KW-0732">Signal</keyword>
<dbReference type="EMBL" id="CAJNOQ010025072">
    <property type="protein sequence ID" value="CAF1533826.1"/>
    <property type="molecule type" value="Genomic_DNA"/>
</dbReference>
<dbReference type="EMBL" id="CAJOBC010090672">
    <property type="protein sequence ID" value="CAF4393461.1"/>
    <property type="molecule type" value="Genomic_DNA"/>
</dbReference>
<protein>
    <submittedName>
        <fullName evidence="2">Uncharacterized protein</fullName>
    </submittedName>
</protein>
<dbReference type="OrthoDB" id="5963120at2759"/>
<feature type="chain" id="PRO_5036229040" evidence="1">
    <location>
        <begin position="22"/>
        <end position="160"/>
    </location>
</feature>
<comment type="caution">
    <text evidence="2">The sequence shown here is derived from an EMBL/GenBank/DDBJ whole genome shotgun (WGS) entry which is preliminary data.</text>
</comment>
<evidence type="ECO:0000256" key="1">
    <source>
        <dbReference type="SAM" id="SignalP"/>
    </source>
</evidence>
<evidence type="ECO:0000313" key="4">
    <source>
        <dbReference type="Proteomes" id="UP000663829"/>
    </source>
</evidence>
<accession>A0A815VBW8</accession>
<feature type="non-terminal residue" evidence="2">
    <location>
        <position position="1"/>
    </location>
</feature>
<feature type="signal peptide" evidence="1">
    <location>
        <begin position="1"/>
        <end position="21"/>
    </location>
</feature>
<dbReference type="Proteomes" id="UP000663829">
    <property type="component" value="Unassembled WGS sequence"/>
</dbReference>
<organism evidence="2 4">
    <name type="scientific">Didymodactylos carnosus</name>
    <dbReference type="NCBI Taxonomy" id="1234261"/>
    <lineage>
        <taxon>Eukaryota</taxon>
        <taxon>Metazoa</taxon>
        <taxon>Spiralia</taxon>
        <taxon>Gnathifera</taxon>
        <taxon>Rotifera</taxon>
        <taxon>Eurotatoria</taxon>
        <taxon>Bdelloidea</taxon>
        <taxon>Philodinida</taxon>
        <taxon>Philodinidae</taxon>
        <taxon>Didymodactylos</taxon>
    </lineage>
</organism>
<keyword evidence="4" id="KW-1185">Reference proteome</keyword>
<sequence length="160" mass="17534">MTKFLLLLAIFFSSFHLSISAAPSGIDVSDLVTSTSRAMTTVSLPPQGWTWNKHINDSTRLSTSAWGWECDNTTFNQKSSGYPTYFRFVSPGGTQLATLPPNQAQGGRCGTMVSGWTNATYPTRVGEIINARMCFAYAGVPCFHWIDDISIANCGGYYIH</sequence>
<gene>
    <name evidence="2" type="ORF">GPM918_LOCUS38211</name>
    <name evidence="3" type="ORF">SRO942_LOCUS39022</name>
</gene>
<dbReference type="AlphaFoldDB" id="A0A815VBW8"/>
<reference evidence="2" key="1">
    <citation type="submission" date="2021-02" db="EMBL/GenBank/DDBJ databases">
        <authorList>
            <person name="Nowell W R."/>
        </authorList>
    </citation>
    <scope>NUCLEOTIDE SEQUENCE</scope>
</reference>